<dbReference type="AlphaFoldDB" id="A0AA97LYT4"/>
<dbReference type="GO" id="GO:0005524">
    <property type="term" value="F:ATP binding"/>
    <property type="evidence" value="ECO:0007669"/>
    <property type="project" value="UniProtKB-KW"/>
</dbReference>
<dbReference type="InterPro" id="IPR000873">
    <property type="entry name" value="AMP-dep_synth/lig_dom"/>
</dbReference>
<dbReference type="GO" id="GO:0016020">
    <property type="term" value="C:membrane"/>
    <property type="evidence" value="ECO:0007669"/>
    <property type="project" value="TreeGrafter"/>
</dbReference>
<dbReference type="Pfam" id="PF23562">
    <property type="entry name" value="AMP-binding_C_3"/>
    <property type="match status" value="1"/>
</dbReference>
<dbReference type="Pfam" id="PF00501">
    <property type="entry name" value="AMP-binding"/>
    <property type="match status" value="1"/>
</dbReference>
<evidence type="ECO:0000256" key="1">
    <source>
        <dbReference type="ARBA" id="ARBA00022741"/>
    </source>
</evidence>
<evidence type="ECO:0000313" key="5">
    <source>
        <dbReference type="Proteomes" id="UP000265719"/>
    </source>
</evidence>
<dbReference type="SUPFAM" id="SSF56801">
    <property type="entry name" value="Acetyl-CoA synthetase-like"/>
    <property type="match status" value="1"/>
</dbReference>
<keyword evidence="2" id="KW-0067">ATP-binding</keyword>
<dbReference type="GO" id="GO:0004467">
    <property type="term" value="F:long-chain fatty acid-CoA ligase activity"/>
    <property type="evidence" value="ECO:0007669"/>
    <property type="project" value="TreeGrafter"/>
</dbReference>
<keyword evidence="1" id="KW-0547">Nucleotide-binding</keyword>
<organism evidence="4 5">
    <name type="scientific">Thermobifida halotolerans</name>
    <dbReference type="NCBI Taxonomy" id="483545"/>
    <lineage>
        <taxon>Bacteria</taxon>
        <taxon>Bacillati</taxon>
        <taxon>Actinomycetota</taxon>
        <taxon>Actinomycetes</taxon>
        <taxon>Streptosporangiales</taxon>
        <taxon>Nocardiopsidaceae</taxon>
        <taxon>Thermobifida</taxon>
    </lineage>
</organism>
<evidence type="ECO:0000256" key="2">
    <source>
        <dbReference type="ARBA" id="ARBA00022840"/>
    </source>
</evidence>
<dbReference type="PANTHER" id="PTHR43272">
    <property type="entry name" value="LONG-CHAIN-FATTY-ACID--COA LIGASE"/>
    <property type="match status" value="1"/>
</dbReference>
<keyword evidence="5" id="KW-1185">Reference proteome</keyword>
<dbReference type="RefSeq" id="WP_068689409.1">
    <property type="nucleotide sequence ID" value="NZ_CP063196.1"/>
</dbReference>
<name>A0AA97LYT4_9ACTN</name>
<evidence type="ECO:0000259" key="3">
    <source>
        <dbReference type="Pfam" id="PF00501"/>
    </source>
</evidence>
<dbReference type="Proteomes" id="UP000265719">
    <property type="component" value="Chromosome"/>
</dbReference>
<sequence>MRQSPTPVPPPPRPEVLGELAYLSVQRDGDGTVLHRPAEGGWRDVDATEFLTSVTRLARGLIAAGVGLGDRVLVAAPGGYERTLVVFAVWAAGGVVVEVPPNCSPGLLRRALRDSRPAVAVLRDQRQTRVAASLQHELVDLGRVWTVDDAGLEAIAKPGAYMDGTAVRFRVEESTAQDTALIHYTVTPQRRVRGAVLTHRNLLAAAGAAVDRLAPVLASMPAGAATTLLGPRTGGLASCSAVVAGVLAGVRVGFAHPEQVFAHQVREFAPTLLVTDAAFLTRVYEVERSRARQGGWDGAQGFEAATRLAVDLGRKKRRPWQRMSRAIYDWAFARVRDALGGQVRAAVCVPGGLEPRLAYFYEGLGIPVLEGFGLAQTGGVAALTVPGQPRPGTVGPAVDGVELKTADDGEVLVRGPGVFAGYHNAVQEDTQVLPDGWLATGRLGELDEQGYLTVREAVPQVRSGREAEVPAVGVVTDGTARSATADYVDLETQLLAHPLISQVIVLGEGRPYATALITLKRDQLEYWRLINNLPLSTPLEQIALAPEVGAEIRRVVEEVNNGVPPELMIRAFHVLPEEFSQASGLLLPSGRLRRDAVLRAFADEIEALYAPPSIEEGR</sequence>
<dbReference type="InterPro" id="IPR042099">
    <property type="entry name" value="ANL_N_sf"/>
</dbReference>
<proteinExistence type="predicted"/>
<dbReference type="EMBL" id="CP063196">
    <property type="protein sequence ID" value="UOE20340.1"/>
    <property type="molecule type" value="Genomic_DNA"/>
</dbReference>
<dbReference type="Gene3D" id="3.40.50.12780">
    <property type="entry name" value="N-terminal domain of ligase-like"/>
    <property type="match status" value="1"/>
</dbReference>
<dbReference type="PANTHER" id="PTHR43272:SF33">
    <property type="entry name" value="AMP-BINDING DOMAIN-CONTAINING PROTEIN-RELATED"/>
    <property type="match status" value="1"/>
</dbReference>
<feature type="domain" description="AMP-dependent synthetase/ligase" evidence="3">
    <location>
        <begin position="26"/>
        <end position="423"/>
    </location>
</feature>
<evidence type="ECO:0000313" key="4">
    <source>
        <dbReference type="EMBL" id="UOE20340.1"/>
    </source>
</evidence>
<gene>
    <name evidence="4" type="ORF">NI17_003630</name>
</gene>
<dbReference type="KEGG" id="thao:NI17_003630"/>
<protein>
    <submittedName>
        <fullName evidence="4">AMP-binding protein</fullName>
    </submittedName>
</protein>
<reference evidence="4" key="1">
    <citation type="submission" date="2020-10" db="EMBL/GenBank/DDBJ databases">
        <title>De novo genome project of the cellulose decomposer Thermobifida halotolerans type strain.</title>
        <authorList>
            <person name="Nagy I."/>
            <person name="Horvath B."/>
            <person name="Kukolya J."/>
            <person name="Nagy I."/>
            <person name="Orsini M."/>
        </authorList>
    </citation>
    <scope>NUCLEOTIDE SEQUENCE</scope>
    <source>
        <strain evidence="4">DSM 44931</strain>
    </source>
</reference>
<accession>A0AA97LYT4</accession>